<dbReference type="OrthoDB" id="9807069at2"/>
<organism evidence="5 6">
    <name type="scientific">Shewanella psychrophila</name>
    <dbReference type="NCBI Taxonomy" id="225848"/>
    <lineage>
        <taxon>Bacteria</taxon>
        <taxon>Pseudomonadati</taxon>
        <taxon>Pseudomonadota</taxon>
        <taxon>Gammaproteobacteria</taxon>
        <taxon>Alteromonadales</taxon>
        <taxon>Shewanellaceae</taxon>
        <taxon>Shewanella</taxon>
    </lineage>
</organism>
<dbReference type="GO" id="GO:0003677">
    <property type="term" value="F:DNA binding"/>
    <property type="evidence" value="ECO:0007669"/>
    <property type="project" value="UniProtKB-KW"/>
</dbReference>
<feature type="domain" description="HTH hxlR-type" evidence="4">
    <location>
        <begin position="11"/>
        <end position="110"/>
    </location>
</feature>
<dbReference type="InterPro" id="IPR036388">
    <property type="entry name" value="WH-like_DNA-bd_sf"/>
</dbReference>
<dbReference type="Pfam" id="PF01638">
    <property type="entry name" value="HxlR"/>
    <property type="match status" value="1"/>
</dbReference>
<evidence type="ECO:0000313" key="6">
    <source>
        <dbReference type="Proteomes" id="UP000189545"/>
    </source>
</evidence>
<dbReference type="PANTHER" id="PTHR33204">
    <property type="entry name" value="TRANSCRIPTIONAL REGULATOR, MARR FAMILY"/>
    <property type="match status" value="1"/>
</dbReference>
<evidence type="ECO:0000256" key="3">
    <source>
        <dbReference type="ARBA" id="ARBA00023163"/>
    </source>
</evidence>
<evidence type="ECO:0000256" key="2">
    <source>
        <dbReference type="ARBA" id="ARBA00023125"/>
    </source>
</evidence>
<keyword evidence="2" id="KW-0238">DNA-binding</keyword>
<dbReference type="SUPFAM" id="SSF46785">
    <property type="entry name" value="Winged helix' DNA-binding domain"/>
    <property type="match status" value="1"/>
</dbReference>
<dbReference type="Proteomes" id="UP000189545">
    <property type="component" value="Chromosome"/>
</dbReference>
<dbReference type="PROSITE" id="PS51118">
    <property type="entry name" value="HTH_HXLR"/>
    <property type="match status" value="1"/>
</dbReference>
<proteinExistence type="predicted"/>
<dbReference type="EMBL" id="CP014782">
    <property type="protein sequence ID" value="AQS36131.1"/>
    <property type="molecule type" value="Genomic_DNA"/>
</dbReference>
<dbReference type="Gene3D" id="1.10.10.10">
    <property type="entry name" value="Winged helix-like DNA-binding domain superfamily/Winged helix DNA-binding domain"/>
    <property type="match status" value="1"/>
</dbReference>
<sequence>MKHVTSPEGYCSVDKYLSLISTKWTAHIIYLLGKSELMRFGQIQKQLALVSSKVLSSRLKSLEAEQFIWREQQATIPVTVNYGLTAKGKELAEIVSLVVDKSDTWDASINNGQDMD</sequence>
<dbReference type="AlphaFoldDB" id="A0A1S6HKS2"/>
<protein>
    <submittedName>
        <fullName evidence="5">Transcriptional regulator, HxlR family</fullName>
    </submittedName>
</protein>
<dbReference type="InterPro" id="IPR036390">
    <property type="entry name" value="WH_DNA-bd_sf"/>
</dbReference>
<keyword evidence="3" id="KW-0804">Transcription</keyword>
<dbReference type="RefSeq" id="WP_077751462.1">
    <property type="nucleotide sequence ID" value="NZ_CP014782.1"/>
</dbReference>
<reference evidence="5 6" key="1">
    <citation type="submission" date="2016-03" db="EMBL/GenBank/DDBJ databases">
        <title>Complete genome sequence of Shewanella psychrophila WP2, a deep sea bacterium isolated from west Pacific sediment.</title>
        <authorList>
            <person name="Xu G."/>
            <person name="Jian H."/>
        </authorList>
    </citation>
    <scope>NUCLEOTIDE SEQUENCE [LARGE SCALE GENOMIC DNA]</scope>
    <source>
        <strain evidence="5 6">WP2</strain>
    </source>
</reference>
<name>A0A1S6HKS2_9GAMM</name>
<dbReference type="InterPro" id="IPR002577">
    <property type="entry name" value="HTH_HxlR"/>
</dbReference>
<gene>
    <name evidence="5" type="ORF">Sps_00942</name>
</gene>
<keyword evidence="6" id="KW-1185">Reference proteome</keyword>
<keyword evidence="1" id="KW-0805">Transcription regulation</keyword>
<evidence type="ECO:0000256" key="1">
    <source>
        <dbReference type="ARBA" id="ARBA00023015"/>
    </source>
</evidence>
<accession>A0A1S6HKS2</accession>
<evidence type="ECO:0000313" key="5">
    <source>
        <dbReference type="EMBL" id="AQS36131.1"/>
    </source>
</evidence>
<dbReference type="PANTHER" id="PTHR33204:SF37">
    <property type="entry name" value="HTH-TYPE TRANSCRIPTIONAL REGULATOR YODB"/>
    <property type="match status" value="1"/>
</dbReference>
<dbReference type="KEGG" id="spsw:Sps_00942"/>
<evidence type="ECO:0000259" key="4">
    <source>
        <dbReference type="PROSITE" id="PS51118"/>
    </source>
</evidence>
<dbReference type="STRING" id="225848.Sps_00942"/>